<keyword evidence="8" id="KW-1185">Reference proteome</keyword>
<evidence type="ECO:0000256" key="2">
    <source>
        <dbReference type="ARBA" id="ARBA00022692"/>
    </source>
</evidence>
<gene>
    <name evidence="7" type="ORF">GGR42_001962</name>
</gene>
<organism evidence="7 8">
    <name type="scientific">Saonia flava</name>
    <dbReference type="NCBI Taxonomy" id="523696"/>
    <lineage>
        <taxon>Bacteria</taxon>
        <taxon>Pseudomonadati</taxon>
        <taxon>Bacteroidota</taxon>
        <taxon>Flavobacteriia</taxon>
        <taxon>Flavobacteriales</taxon>
        <taxon>Flavobacteriaceae</taxon>
        <taxon>Saonia</taxon>
    </lineage>
</organism>
<evidence type="ECO:0000313" key="8">
    <source>
        <dbReference type="Proteomes" id="UP000590442"/>
    </source>
</evidence>
<feature type="transmembrane region" description="Helical" evidence="5">
    <location>
        <begin position="215"/>
        <end position="232"/>
    </location>
</feature>
<proteinExistence type="predicted"/>
<evidence type="ECO:0000256" key="1">
    <source>
        <dbReference type="ARBA" id="ARBA00004141"/>
    </source>
</evidence>
<evidence type="ECO:0000256" key="4">
    <source>
        <dbReference type="ARBA" id="ARBA00023136"/>
    </source>
</evidence>
<feature type="transmembrane region" description="Helical" evidence="5">
    <location>
        <begin position="370"/>
        <end position="388"/>
    </location>
</feature>
<name>A0A846QX39_9FLAO</name>
<dbReference type="AlphaFoldDB" id="A0A846QX39"/>
<dbReference type="GO" id="GO:0016020">
    <property type="term" value="C:membrane"/>
    <property type="evidence" value="ECO:0007669"/>
    <property type="project" value="UniProtKB-SubCell"/>
</dbReference>
<dbReference type="InterPro" id="IPR051533">
    <property type="entry name" value="WaaL-like"/>
</dbReference>
<dbReference type="InterPro" id="IPR007016">
    <property type="entry name" value="O-antigen_ligase-rel_domated"/>
</dbReference>
<reference evidence="7 8" key="1">
    <citation type="submission" date="2020-03" db="EMBL/GenBank/DDBJ databases">
        <title>Genomic Encyclopedia of Type Strains, Phase IV (KMG-IV): sequencing the most valuable type-strain genomes for metagenomic binning, comparative biology and taxonomic classification.</title>
        <authorList>
            <person name="Goeker M."/>
        </authorList>
    </citation>
    <scope>NUCLEOTIDE SEQUENCE [LARGE SCALE GENOMIC DNA]</scope>
    <source>
        <strain evidence="7 8">DSM 29762</strain>
    </source>
</reference>
<accession>A0A846QX39</accession>
<evidence type="ECO:0000256" key="5">
    <source>
        <dbReference type="SAM" id="Phobius"/>
    </source>
</evidence>
<keyword evidence="2 5" id="KW-0812">Transmembrane</keyword>
<evidence type="ECO:0000313" key="7">
    <source>
        <dbReference type="EMBL" id="NJB71500.1"/>
    </source>
</evidence>
<dbReference type="Proteomes" id="UP000590442">
    <property type="component" value="Unassembled WGS sequence"/>
</dbReference>
<dbReference type="PANTHER" id="PTHR37422">
    <property type="entry name" value="TEICHURONIC ACID BIOSYNTHESIS PROTEIN TUAE"/>
    <property type="match status" value="1"/>
</dbReference>
<dbReference type="Pfam" id="PF04932">
    <property type="entry name" value="Wzy_C"/>
    <property type="match status" value="1"/>
</dbReference>
<feature type="transmembrane region" description="Helical" evidence="5">
    <location>
        <begin position="15"/>
        <end position="43"/>
    </location>
</feature>
<protein>
    <submittedName>
        <fullName evidence="7">O-antigen ligase</fullName>
    </submittedName>
</protein>
<feature type="transmembrane region" description="Helical" evidence="5">
    <location>
        <begin position="191"/>
        <end position="209"/>
    </location>
</feature>
<keyword evidence="3 5" id="KW-1133">Transmembrane helix</keyword>
<keyword evidence="4 5" id="KW-0472">Membrane</keyword>
<dbReference type="EMBL" id="JAATJJ010000001">
    <property type="protein sequence ID" value="NJB71500.1"/>
    <property type="molecule type" value="Genomic_DNA"/>
</dbReference>
<evidence type="ECO:0000259" key="6">
    <source>
        <dbReference type="Pfam" id="PF04932"/>
    </source>
</evidence>
<feature type="transmembrane region" description="Helical" evidence="5">
    <location>
        <begin position="55"/>
        <end position="75"/>
    </location>
</feature>
<keyword evidence="7" id="KW-0436">Ligase</keyword>
<feature type="transmembrane region" description="Helical" evidence="5">
    <location>
        <begin position="87"/>
        <end position="103"/>
    </location>
</feature>
<dbReference type="RefSeq" id="WP_167963327.1">
    <property type="nucleotide sequence ID" value="NZ_JAATJJ010000001.1"/>
</dbReference>
<evidence type="ECO:0000256" key="3">
    <source>
        <dbReference type="ARBA" id="ARBA00022989"/>
    </source>
</evidence>
<sequence>MITSKVKSCINWENLITLFAITIPLGRGLFNSAFILLIGYWIYRVYKGGIVFGKSEIIFLIIVSSYYLYSIVSLLYTDNIEYGLDKIYSQSYILLFPLFFLSFKKEMGEKTYLKAFKGFLLSLTLVSVLSIGKQLYGVLLGKYGLEALTQNNISTSVVDNYFLGLSLLISFCVITYTYIKLFKPHIKLFGLNALETIVISILTITLVLLNSRNLIFLSAFSICVLFFAKSVLIKRPFFFIKIFFAMTAAICINYWANPYFGGKMKEVVNYSQENSKDKYWGGMRQSIWDCTVKVIKTDPVIGVGVGDQKDQLELCYKVYMHNRLLVTDNNFNAHNIFLQVFLEIGILGVMMFLLSFAYMIRAAILSNNMYYVIFVGVFILAGLTESYFERNLTMVFFSFYGCLSFFSKSNLGRP</sequence>
<feature type="transmembrane region" description="Helical" evidence="5">
    <location>
        <begin position="115"/>
        <end position="136"/>
    </location>
</feature>
<dbReference type="GO" id="GO:0016874">
    <property type="term" value="F:ligase activity"/>
    <property type="evidence" value="ECO:0007669"/>
    <property type="project" value="UniProtKB-KW"/>
</dbReference>
<feature type="domain" description="O-antigen ligase-related" evidence="6">
    <location>
        <begin position="198"/>
        <end position="353"/>
    </location>
</feature>
<dbReference type="PANTHER" id="PTHR37422:SF17">
    <property type="entry name" value="O-ANTIGEN LIGASE"/>
    <property type="match status" value="1"/>
</dbReference>
<feature type="transmembrane region" description="Helical" evidence="5">
    <location>
        <begin position="161"/>
        <end position="179"/>
    </location>
</feature>
<comment type="subcellular location">
    <subcellularLocation>
        <location evidence="1">Membrane</location>
        <topology evidence="1">Multi-pass membrane protein</topology>
    </subcellularLocation>
</comment>
<feature type="transmembrane region" description="Helical" evidence="5">
    <location>
        <begin position="239"/>
        <end position="256"/>
    </location>
</feature>
<feature type="transmembrane region" description="Helical" evidence="5">
    <location>
        <begin position="336"/>
        <end position="358"/>
    </location>
</feature>
<comment type="caution">
    <text evidence="7">The sequence shown here is derived from an EMBL/GenBank/DDBJ whole genome shotgun (WGS) entry which is preliminary data.</text>
</comment>